<accession>A0A1U7HA78</accession>
<dbReference type="SUPFAM" id="SSF54373">
    <property type="entry name" value="FAD-linked reductases, C-terminal domain"/>
    <property type="match status" value="1"/>
</dbReference>
<gene>
    <name evidence="2" type="ORF">NIES1031_23050</name>
</gene>
<protein>
    <recommendedName>
        <fullName evidence="1">Amine oxidase domain-containing protein</fullName>
    </recommendedName>
</protein>
<evidence type="ECO:0000313" key="2">
    <source>
        <dbReference type="EMBL" id="OKH20464.1"/>
    </source>
</evidence>
<dbReference type="Pfam" id="PF01593">
    <property type="entry name" value="Amino_oxidase"/>
    <property type="match status" value="1"/>
</dbReference>
<dbReference type="OrthoDB" id="25353at2"/>
<dbReference type="InterPro" id="IPR036188">
    <property type="entry name" value="FAD/NAD-bd_sf"/>
</dbReference>
<dbReference type="STRING" id="247279.NIES1031_23050"/>
<sequence length="146" mass="16421">MKSYTLDSTRKCGVEKKGLLRKPGQKNGALTFYFGGNEVTTLQFGSTKSQGKRFANQFEKIIPSVKRVAIERFLRTQWTQDAFTKGSYTSFQPGQITDFADFFYIESDNLEESQDVNIGTLVFAGEHLSDEFYGNMNGAAHIFSAQ</sequence>
<evidence type="ECO:0000259" key="1">
    <source>
        <dbReference type="Pfam" id="PF01593"/>
    </source>
</evidence>
<organism evidence="2 3">
    <name type="scientific">Chroogloeocystis siderophila 5.2 s.c.1</name>
    <dbReference type="NCBI Taxonomy" id="247279"/>
    <lineage>
        <taxon>Bacteria</taxon>
        <taxon>Bacillati</taxon>
        <taxon>Cyanobacteriota</taxon>
        <taxon>Cyanophyceae</taxon>
        <taxon>Oscillatoriophycideae</taxon>
        <taxon>Chroococcales</taxon>
        <taxon>Chroococcaceae</taxon>
        <taxon>Chroogloeocystis</taxon>
    </lineage>
</organism>
<dbReference type="AlphaFoldDB" id="A0A1U7HA78"/>
<dbReference type="Gene3D" id="3.50.50.60">
    <property type="entry name" value="FAD/NAD(P)-binding domain"/>
    <property type="match status" value="1"/>
</dbReference>
<dbReference type="InterPro" id="IPR002937">
    <property type="entry name" value="Amino_oxidase"/>
</dbReference>
<evidence type="ECO:0000313" key="3">
    <source>
        <dbReference type="Proteomes" id="UP000185984"/>
    </source>
</evidence>
<comment type="caution">
    <text evidence="2">The sequence shown here is derived from an EMBL/GenBank/DDBJ whole genome shotgun (WGS) entry which is preliminary data.</text>
</comment>
<dbReference type="EMBL" id="MRCC01000041">
    <property type="protein sequence ID" value="OKH20464.1"/>
    <property type="molecule type" value="Genomic_DNA"/>
</dbReference>
<feature type="domain" description="Amine oxidase" evidence="1">
    <location>
        <begin position="22"/>
        <end position="140"/>
    </location>
</feature>
<dbReference type="GO" id="GO:0016491">
    <property type="term" value="F:oxidoreductase activity"/>
    <property type="evidence" value="ECO:0007669"/>
    <property type="project" value="InterPro"/>
</dbReference>
<name>A0A1U7HA78_9CHRO</name>
<keyword evidence="3" id="KW-1185">Reference proteome</keyword>
<reference evidence="2 3" key="1">
    <citation type="submission" date="2016-11" db="EMBL/GenBank/DDBJ databases">
        <title>Draft Genome Sequences of Nine Cyanobacterial Strains from Diverse Habitats.</title>
        <authorList>
            <person name="Zhu T."/>
            <person name="Hou S."/>
            <person name="Lu X."/>
            <person name="Hess W.R."/>
        </authorList>
    </citation>
    <scope>NUCLEOTIDE SEQUENCE [LARGE SCALE GENOMIC DNA]</scope>
    <source>
        <strain evidence="2 3">5.2 s.c.1</strain>
    </source>
</reference>
<proteinExistence type="predicted"/>
<dbReference type="Proteomes" id="UP000185984">
    <property type="component" value="Unassembled WGS sequence"/>
</dbReference>